<dbReference type="Gene3D" id="3.30.460.10">
    <property type="entry name" value="Beta Polymerase, domain 2"/>
    <property type="match status" value="1"/>
</dbReference>
<reference evidence="4 5" key="1">
    <citation type="submission" date="2018-06" db="EMBL/GenBank/DDBJ databases">
        <authorList>
            <consortium name="Pathogen Informatics"/>
            <person name="Doyle S."/>
        </authorList>
    </citation>
    <scope>NUCLEOTIDE SEQUENCE [LARGE SCALE GENOMIC DNA]</scope>
    <source>
        <strain evidence="4 5">NCTC11190</strain>
    </source>
</reference>
<dbReference type="EC" id="3.1.7.2" evidence="4"/>
<dbReference type="CDD" id="cd00077">
    <property type="entry name" value="HDc"/>
    <property type="match status" value="1"/>
</dbReference>
<dbReference type="Gene3D" id="1.10.3210.10">
    <property type="entry name" value="Hypothetical protein af1432"/>
    <property type="match status" value="1"/>
</dbReference>
<evidence type="ECO:0000259" key="3">
    <source>
        <dbReference type="PROSITE" id="PS51880"/>
    </source>
</evidence>
<organism evidence="4 5">
    <name type="scientific">Rikenella microfusus</name>
    <dbReference type="NCBI Taxonomy" id="28139"/>
    <lineage>
        <taxon>Bacteria</taxon>
        <taxon>Pseudomonadati</taxon>
        <taxon>Bacteroidota</taxon>
        <taxon>Bacteroidia</taxon>
        <taxon>Bacteroidales</taxon>
        <taxon>Rikenellaceae</taxon>
        <taxon>Rikenella</taxon>
    </lineage>
</organism>
<dbReference type="Pfam" id="PF02824">
    <property type="entry name" value="TGS"/>
    <property type="match status" value="1"/>
</dbReference>
<dbReference type="InterPro" id="IPR004811">
    <property type="entry name" value="RelA/Spo_fam"/>
</dbReference>
<dbReference type="Proteomes" id="UP000255233">
    <property type="component" value="Unassembled WGS sequence"/>
</dbReference>
<dbReference type="PROSITE" id="PS51880">
    <property type="entry name" value="TGS"/>
    <property type="match status" value="1"/>
</dbReference>
<dbReference type="OrthoDB" id="9805041at2"/>
<comment type="function">
    <text evidence="1">In eubacteria ppGpp (guanosine 3'-diphosphate 5'-diphosphate) is a mediator of the stringent response that coordinates a variety of cellular activities in response to changes in nutritional abundance.</text>
</comment>
<dbReference type="Pfam" id="PF13328">
    <property type="entry name" value="HD_4"/>
    <property type="match status" value="1"/>
</dbReference>
<dbReference type="InterPro" id="IPR007685">
    <property type="entry name" value="RelA_SpoT"/>
</dbReference>
<dbReference type="FunFam" id="1.10.3210.10:FF:000001">
    <property type="entry name" value="GTP pyrophosphokinase RelA"/>
    <property type="match status" value="1"/>
</dbReference>
<evidence type="ECO:0000313" key="4">
    <source>
        <dbReference type="EMBL" id="SUE34088.1"/>
    </source>
</evidence>
<dbReference type="Gene3D" id="3.10.20.30">
    <property type="match status" value="1"/>
</dbReference>
<evidence type="ECO:0000256" key="1">
    <source>
        <dbReference type="RuleBase" id="RU003847"/>
    </source>
</evidence>
<feature type="region of interest" description="Disordered" evidence="2">
    <location>
        <begin position="1"/>
        <end position="31"/>
    </location>
</feature>
<dbReference type="GO" id="GO:0005886">
    <property type="term" value="C:plasma membrane"/>
    <property type="evidence" value="ECO:0007669"/>
    <property type="project" value="TreeGrafter"/>
</dbReference>
<dbReference type="InterPro" id="IPR002912">
    <property type="entry name" value="ACT_dom"/>
</dbReference>
<gene>
    <name evidence="4" type="primary">spoT</name>
    <name evidence="4" type="ORF">NCTC11190_01305</name>
</gene>
<feature type="domain" description="TGS" evidence="3">
    <location>
        <begin position="433"/>
        <end position="494"/>
    </location>
</feature>
<dbReference type="Pfam" id="PF04607">
    <property type="entry name" value="RelA_SpoT"/>
    <property type="match status" value="1"/>
</dbReference>
<dbReference type="InterPro" id="IPR012676">
    <property type="entry name" value="TGS-like"/>
</dbReference>
<dbReference type="AlphaFoldDB" id="A0A379MR39"/>
<evidence type="ECO:0000256" key="2">
    <source>
        <dbReference type="SAM" id="MobiDB-lite"/>
    </source>
</evidence>
<dbReference type="SUPFAM" id="SSF81301">
    <property type="entry name" value="Nucleotidyltransferase"/>
    <property type="match status" value="1"/>
</dbReference>
<dbReference type="CDD" id="cd05399">
    <property type="entry name" value="NT_Rel-Spo_like"/>
    <property type="match status" value="1"/>
</dbReference>
<dbReference type="GO" id="GO:0008893">
    <property type="term" value="F:guanosine-3',5'-bis(diphosphate) 3'-diphosphatase activity"/>
    <property type="evidence" value="ECO:0007669"/>
    <property type="project" value="UniProtKB-EC"/>
</dbReference>
<proteinExistence type="inferred from homology"/>
<dbReference type="InterPro" id="IPR043519">
    <property type="entry name" value="NT_sf"/>
</dbReference>
<comment type="similarity">
    <text evidence="1">Belongs to the relA/spoT family.</text>
</comment>
<dbReference type="InterPro" id="IPR003607">
    <property type="entry name" value="HD/PDEase_dom"/>
</dbReference>
<dbReference type="InterPro" id="IPR004095">
    <property type="entry name" value="TGS"/>
</dbReference>
<dbReference type="SUPFAM" id="SSF109604">
    <property type="entry name" value="HD-domain/PDEase-like"/>
    <property type="match status" value="1"/>
</dbReference>
<dbReference type="STRING" id="880526.GCA_000427365_02347"/>
<keyword evidence="5" id="KW-1185">Reference proteome</keyword>
<protein>
    <submittedName>
        <fullName evidence="4">Guanosine-3',5'-bis(Diphosphate) 3'-pyrophosphohydrolase</fullName>
        <ecNumber evidence="4">3.1.7.2</ecNumber>
    </submittedName>
</protein>
<dbReference type="NCBIfam" id="TIGR00691">
    <property type="entry name" value="spoT_relA"/>
    <property type="match status" value="1"/>
</dbReference>
<dbReference type="FunFam" id="3.10.20.30:FF:000002">
    <property type="entry name" value="GTP pyrophosphokinase (RelA/SpoT)"/>
    <property type="match status" value="1"/>
</dbReference>
<dbReference type="InterPro" id="IPR012675">
    <property type="entry name" value="Beta-grasp_dom_sf"/>
</dbReference>
<dbReference type="InterPro" id="IPR033655">
    <property type="entry name" value="TGS_RelA/SpoT"/>
</dbReference>
<dbReference type="EMBL" id="UGVL01000001">
    <property type="protein sequence ID" value="SUE34088.1"/>
    <property type="molecule type" value="Genomic_DNA"/>
</dbReference>
<dbReference type="PANTHER" id="PTHR21262">
    <property type="entry name" value="GUANOSINE-3',5'-BIS DIPHOSPHATE 3'-PYROPHOSPHOHYDROLASE"/>
    <property type="match status" value="1"/>
</dbReference>
<dbReference type="GO" id="GO:0015969">
    <property type="term" value="P:guanosine tetraphosphate metabolic process"/>
    <property type="evidence" value="ECO:0007669"/>
    <property type="project" value="InterPro"/>
</dbReference>
<keyword evidence="4" id="KW-0378">Hydrolase</keyword>
<dbReference type="SUPFAM" id="SSF55021">
    <property type="entry name" value="ACT-like"/>
    <property type="match status" value="1"/>
</dbReference>
<name>A0A379MR39_9BACT</name>
<dbReference type="SMART" id="SM00471">
    <property type="entry name" value="HDc"/>
    <property type="match status" value="1"/>
</dbReference>
<accession>A0A379MR39</accession>
<dbReference type="InterPro" id="IPR045865">
    <property type="entry name" value="ACT-like_dom_sf"/>
</dbReference>
<dbReference type="SMART" id="SM00954">
    <property type="entry name" value="RelA_SpoT"/>
    <property type="match status" value="1"/>
</dbReference>
<dbReference type="Gene3D" id="3.30.70.260">
    <property type="match status" value="1"/>
</dbReference>
<dbReference type="PANTHER" id="PTHR21262:SF31">
    <property type="entry name" value="GTP PYROPHOSPHOKINASE"/>
    <property type="match status" value="1"/>
</dbReference>
<dbReference type="Pfam" id="PF13291">
    <property type="entry name" value="ACT_4"/>
    <property type="match status" value="1"/>
</dbReference>
<dbReference type="SUPFAM" id="SSF81271">
    <property type="entry name" value="TGS-like"/>
    <property type="match status" value="1"/>
</dbReference>
<evidence type="ECO:0000313" key="5">
    <source>
        <dbReference type="Proteomes" id="UP000255233"/>
    </source>
</evidence>
<dbReference type="CDD" id="cd01668">
    <property type="entry name" value="TGS_RSH"/>
    <property type="match status" value="1"/>
</dbReference>
<sequence length="769" mass="87589">MTDFNPSFGENPAPATVPAESGTRPARDNYDKDELMVQQQFDELLERCAPICKSEGDYERIRQAFYFANEAHKGVKRHSGEPYITHPLSVARIVVVEIGLGVKSVMAALLHDVVEDTDYTVEDIEHHFGAKVASMVDELTKLEGAFAQDISKQAENFKKMLLTLSDDIRVCLIKIADRLHNMRTLGSMPKHKQMKIASETIYLFAPLAHRLGLYAIKTEFEDLSLKYRFPDEYNQIKQKLADTEPQRLQFIEKFNPPIIEKLKENNIEFEISGRVKSIYSIWKKMKRKQVSFEEIYDLFAIRIVFKPSPLIPEKSQCWHVYSLITDIYKPKPDRIRDWVNIPKANGYEALHCTVMGPEGVWAEVQIRSERMNEIAERGFAAHWKYKAEGKGGEDAGNDRELDQWLAQLREALNSPSEDAVEFMDNFKMNLQVSEIVVFTPDGESRTMPKGATVLDFAYEIHSKIGNRAIGAKVNYKITPLFAEIHTGDQIEILTSQNARPQVEWLDHITTAKARTHIKQFLKRDGENNIVRGQELFEAEMKKLGVPLQARVFRKVLPAYHSAGKDEFYSKLGAGIIRLDGLDKILKQNAASKLMKYWTLQFANPFRFLGTGDDRKKKEGEEGGEQAGYRYVMAECCNPIPGDEVVGFKMDDGRVEVHKKNCHNAVKLSAQHGERIVPVKWSSEKVMSYLAVIEVRGIDRVGILYDLAKIISGELNVNIRELHIHSHDGIFEGTISLYVRSSEDLKMIMDKVRSAKGVEKVNRTEASMVD</sequence>
<dbReference type="CDD" id="cd04876">
    <property type="entry name" value="ACT_RelA-SpoT"/>
    <property type="match status" value="1"/>
</dbReference>